<dbReference type="GeneID" id="752900"/>
<evidence type="ECO:0000256" key="3">
    <source>
        <dbReference type="ARBA" id="ARBA00022989"/>
    </source>
</evidence>
<dbReference type="PANTHER" id="PTHR13439">
    <property type="entry name" value="CT120 PROTEIN"/>
    <property type="match status" value="1"/>
</dbReference>
<dbReference type="Proteomes" id="UP000007110">
    <property type="component" value="Unassembled WGS sequence"/>
</dbReference>
<dbReference type="KEGG" id="spu:752900"/>
<accession>A0A7M7PIC8</accession>
<dbReference type="AlphaFoldDB" id="A0A7M7PIC8"/>
<dbReference type="PROSITE" id="PS50922">
    <property type="entry name" value="TLC"/>
    <property type="match status" value="1"/>
</dbReference>
<dbReference type="InterPro" id="IPR006634">
    <property type="entry name" value="TLC-dom"/>
</dbReference>
<dbReference type="FunCoup" id="A0A7M7PIC8">
    <property type="interactions" value="53"/>
</dbReference>
<feature type="transmembrane region" description="Helical" evidence="6">
    <location>
        <begin position="186"/>
        <end position="207"/>
    </location>
</feature>
<name>A0A7M7PIC8_STRPU</name>
<feature type="transmembrane region" description="Helical" evidence="6">
    <location>
        <begin position="219"/>
        <end position="243"/>
    </location>
</feature>
<dbReference type="InParanoid" id="A0A7M7PIC8"/>
<dbReference type="GO" id="GO:0055088">
    <property type="term" value="P:lipid homeostasis"/>
    <property type="evidence" value="ECO:0000318"/>
    <property type="project" value="GO_Central"/>
</dbReference>
<feature type="domain" description="TLC" evidence="7">
    <location>
        <begin position="53"/>
        <end position="254"/>
    </location>
</feature>
<dbReference type="PANTHER" id="PTHR13439:SF0">
    <property type="entry name" value="TOPOISOMERASE I DAMAGE AFFECTED PROTEIN 4"/>
    <property type="match status" value="1"/>
</dbReference>
<dbReference type="Pfam" id="PF03798">
    <property type="entry name" value="TRAM_LAG1_CLN8"/>
    <property type="match status" value="1"/>
</dbReference>
<evidence type="ECO:0000256" key="5">
    <source>
        <dbReference type="PROSITE-ProRule" id="PRU00205"/>
    </source>
</evidence>
<dbReference type="RefSeq" id="XP_030852373.1">
    <property type="nucleotide sequence ID" value="XM_030996513.1"/>
</dbReference>
<evidence type="ECO:0000313" key="8">
    <source>
        <dbReference type="EnsemblMetazoa" id="XP_030852373"/>
    </source>
</evidence>
<keyword evidence="4 5" id="KW-0472">Membrane</keyword>
<dbReference type="SMART" id="SM00724">
    <property type="entry name" value="TLC"/>
    <property type="match status" value="1"/>
</dbReference>
<evidence type="ECO:0000256" key="1">
    <source>
        <dbReference type="ARBA" id="ARBA00004141"/>
    </source>
</evidence>
<reference evidence="8" key="2">
    <citation type="submission" date="2021-01" db="UniProtKB">
        <authorList>
            <consortium name="EnsemblMetazoa"/>
        </authorList>
    </citation>
    <scope>IDENTIFICATION</scope>
</reference>
<evidence type="ECO:0000256" key="4">
    <source>
        <dbReference type="ARBA" id="ARBA00023136"/>
    </source>
</evidence>
<evidence type="ECO:0000313" key="9">
    <source>
        <dbReference type="Proteomes" id="UP000007110"/>
    </source>
</evidence>
<reference evidence="9" key="1">
    <citation type="submission" date="2015-02" db="EMBL/GenBank/DDBJ databases">
        <title>Genome sequencing for Strongylocentrotus purpuratus.</title>
        <authorList>
            <person name="Murali S."/>
            <person name="Liu Y."/>
            <person name="Vee V."/>
            <person name="English A."/>
            <person name="Wang M."/>
            <person name="Skinner E."/>
            <person name="Han Y."/>
            <person name="Muzny D.M."/>
            <person name="Worley K.C."/>
            <person name="Gibbs R.A."/>
        </authorList>
    </citation>
    <scope>NUCLEOTIDE SEQUENCE</scope>
</reference>
<sequence length="276" mass="31652">MSPPGESGPPENVLEFTYVPVVVYSFVIFGVCACIIPYLSWWLVPKYRTISTPERFDWNSRILSAFHAFLVSSLAIYNCLFDGPTWEDKIWGTSYLPRVTIALTAGYISCDLIIMFIGFPLKESIFYILHHVAVLGAFAANVLYGPLTFFANIRVNAEFSTPFVNLRWMLYLLGYKDTKFYMYNGFAMLGAFFAVRVGILPIFYYFMLKSFFEEGFRRLPMWMTLTCLVSSVGLDSINVYWFFKMARGASRMMAKKAAIRLEQKSNASSDSHIKEQ</sequence>
<comment type="subcellular location">
    <subcellularLocation>
        <location evidence="1">Membrane</location>
        <topology evidence="1">Multi-pass membrane protein</topology>
    </subcellularLocation>
</comment>
<dbReference type="GO" id="GO:0016020">
    <property type="term" value="C:membrane"/>
    <property type="evidence" value="ECO:0007669"/>
    <property type="project" value="UniProtKB-SubCell"/>
</dbReference>
<evidence type="ECO:0000259" key="7">
    <source>
        <dbReference type="PROSITE" id="PS50922"/>
    </source>
</evidence>
<protein>
    <recommendedName>
        <fullName evidence="7">TLC domain-containing protein</fullName>
    </recommendedName>
</protein>
<proteinExistence type="predicted"/>
<feature type="transmembrane region" description="Helical" evidence="6">
    <location>
        <begin position="101"/>
        <end position="119"/>
    </location>
</feature>
<evidence type="ECO:0000256" key="2">
    <source>
        <dbReference type="ARBA" id="ARBA00022692"/>
    </source>
</evidence>
<evidence type="ECO:0000256" key="6">
    <source>
        <dbReference type="SAM" id="Phobius"/>
    </source>
</evidence>
<dbReference type="OrthoDB" id="10266980at2759"/>
<keyword evidence="2 5" id="KW-0812">Transmembrane</keyword>
<feature type="transmembrane region" description="Helical" evidence="6">
    <location>
        <begin position="21"/>
        <end position="42"/>
    </location>
</feature>
<organism evidence="8 9">
    <name type="scientific">Strongylocentrotus purpuratus</name>
    <name type="common">Purple sea urchin</name>
    <dbReference type="NCBI Taxonomy" id="7668"/>
    <lineage>
        <taxon>Eukaryota</taxon>
        <taxon>Metazoa</taxon>
        <taxon>Echinodermata</taxon>
        <taxon>Eleutherozoa</taxon>
        <taxon>Echinozoa</taxon>
        <taxon>Echinoidea</taxon>
        <taxon>Euechinoidea</taxon>
        <taxon>Echinacea</taxon>
        <taxon>Camarodonta</taxon>
        <taxon>Echinidea</taxon>
        <taxon>Strongylocentrotidae</taxon>
        <taxon>Strongylocentrotus</taxon>
    </lineage>
</organism>
<feature type="transmembrane region" description="Helical" evidence="6">
    <location>
        <begin position="62"/>
        <end position="80"/>
    </location>
</feature>
<dbReference type="EnsemblMetazoa" id="XM_030996513">
    <property type="protein sequence ID" value="XP_030852373"/>
    <property type="gene ID" value="LOC752900"/>
</dbReference>
<dbReference type="OMA" id="MPVYYSH"/>
<keyword evidence="3 6" id="KW-1133">Transmembrane helix</keyword>
<dbReference type="GO" id="GO:0005783">
    <property type="term" value="C:endoplasmic reticulum"/>
    <property type="evidence" value="ECO:0000318"/>
    <property type="project" value="GO_Central"/>
</dbReference>
<feature type="transmembrane region" description="Helical" evidence="6">
    <location>
        <begin position="125"/>
        <end position="144"/>
    </location>
</feature>
<dbReference type="InterPro" id="IPR050846">
    <property type="entry name" value="TLCD"/>
</dbReference>
<keyword evidence="9" id="KW-1185">Reference proteome</keyword>